<keyword evidence="2" id="KW-0472">Membrane</keyword>
<feature type="region of interest" description="Disordered" evidence="1">
    <location>
        <begin position="214"/>
        <end position="236"/>
    </location>
</feature>
<feature type="compositionally biased region" description="Basic and acidic residues" evidence="1">
    <location>
        <begin position="24"/>
        <end position="34"/>
    </location>
</feature>
<accession>A0A0U1BV78</accession>
<dbReference type="EMBL" id="CSWP01000012">
    <property type="protein sequence ID" value="CPV69808.1"/>
    <property type="molecule type" value="Genomic_DNA"/>
</dbReference>
<feature type="transmembrane region" description="Helical" evidence="2">
    <location>
        <begin position="172"/>
        <end position="189"/>
    </location>
</feature>
<gene>
    <name evidence="3" type="ORF">ERS075579_04648</name>
</gene>
<protein>
    <submittedName>
        <fullName evidence="3">Predicted membrane protein</fullName>
    </submittedName>
</protein>
<evidence type="ECO:0000256" key="2">
    <source>
        <dbReference type="SAM" id="Phobius"/>
    </source>
</evidence>
<dbReference type="Proteomes" id="UP000045782">
    <property type="component" value="Unassembled WGS sequence"/>
</dbReference>
<feature type="region of interest" description="Disordered" evidence="1">
    <location>
        <begin position="1"/>
        <end position="64"/>
    </location>
</feature>
<evidence type="ECO:0000313" key="4">
    <source>
        <dbReference type="Proteomes" id="UP000045782"/>
    </source>
</evidence>
<organism evidence="3 4">
    <name type="scientific">Mycobacteroides abscessus</name>
    <dbReference type="NCBI Taxonomy" id="36809"/>
    <lineage>
        <taxon>Bacteria</taxon>
        <taxon>Bacillati</taxon>
        <taxon>Actinomycetota</taxon>
        <taxon>Actinomycetes</taxon>
        <taxon>Mycobacteriales</taxon>
        <taxon>Mycobacteriaceae</taxon>
        <taxon>Mycobacteroides</taxon>
    </lineage>
</organism>
<name>A0A0U1BV78_9MYCO</name>
<proteinExistence type="predicted"/>
<keyword evidence="2" id="KW-1133">Transmembrane helix</keyword>
<reference evidence="3 4" key="1">
    <citation type="submission" date="2015-03" db="EMBL/GenBank/DDBJ databases">
        <authorList>
            <person name="Murphy D."/>
        </authorList>
    </citation>
    <scope>NUCLEOTIDE SEQUENCE [LARGE SCALE GENOMIC DNA]</scope>
    <source>
        <strain evidence="3 4">PAP088</strain>
    </source>
</reference>
<sequence>MTRGLSLSHEQDDRTSSDGAGEPPRGRLDEHDPEAAIDSAAPDADQHDDDSGVGASNGALGKTRDELNSAEEALDAEIVDDRPKKRIRSVVSEWSGNLPHPNDAERYERIAPGTLDRLISLNERRLSVVEREVEISATRAETIRVAVTAEADVKRSLAEADASAIRRGQWQLWSISILSIVAVITGLALGYPQALWGILVPIVQTGAALVRTVTQQHRGNDEPSGPRGHESATSTE</sequence>
<evidence type="ECO:0000313" key="3">
    <source>
        <dbReference type="EMBL" id="CPV69808.1"/>
    </source>
</evidence>
<keyword evidence="2" id="KW-0812">Transmembrane</keyword>
<dbReference type="AlphaFoldDB" id="A0A0U1BV78"/>
<evidence type="ECO:0000256" key="1">
    <source>
        <dbReference type="SAM" id="MobiDB-lite"/>
    </source>
</evidence>